<sequence>PEFFGGCTRMRAVEGNGVAVEEG</sequence>
<comment type="caution">
    <text evidence="1">The sequence shown here is derived from an EMBL/GenBank/DDBJ whole genome shotgun (WGS) entry which is preliminary data.</text>
</comment>
<name>A0A392TIE6_9FABA</name>
<accession>A0A392TIE6</accession>
<keyword evidence="2" id="KW-1185">Reference proteome</keyword>
<evidence type="ECO:0000313" key="2">
    <source>
        <dbReference type="Proteomes" id="UP000265520"/>
    </source>
</evidence>
<dbReference type="EMBL" id="LXQA010590529">
    <property type="protein sequence ID" value="MCI60929.1"/>
    <property type="molecule type" value="Genomic_DNA"/>
</dbReference>
<dbReference type="Proteomes" id="UP000265520">
    <property type="component" value="Unassembled WGS sequence"/>
</dbReference>
<evidence type="ECO:0000313" key="1">
    <source>
        <dbReference type="EMBL" id="MCI60929.1"/>
    </source>
</evidence>
<dbReference type="AlphaFoldDB" id="A0A392TIE6"/>
<organism evidence="1 2">
    <name type="scientific">Trifolium medium</name>
    <dbReference type="NCBI Taxonomy" id="97028"/>
    <lineage>
        <taxon>Eukaryota</taxon>
        <taxon>Viridiplantae</taxon>
        <taxon>Streptophyta</taxon>
        <taxon>Embryophyta</taxon>
        <taxon>Tracheophyta</taxon>
        <taxon>Spermatophyta</taxon>
        <taxon>Magnoliopsida</taxon>
        <taxon>eudicotyledons</taxon>
        <taxon>Gunneridae</taxon>
        <taxon>Pentapetalae</taxon>
        <taxon>rosids</taxon>
        <taxon>fabids</taxon>
        <taxon>Fabales</taxon>
        <taxon>Fabaceae</taxon>
        <taxon>Papilionoideae</taxon>
        <taxon>50 kb inversion clade</taxon>
        <taxon>NPAAA clade</taxon>
        <taxon>Hologalegina</taxon>
        <taxon>IRL clade</taxon>
        <taxon>Trifolieae</taxon>
        <taxon>Trifolium</taxon>
    </lineage>
</organism>
<protein>
    <submittedName>
        <fullName evidence="1">Uncharacterized protein</fullName>
    </submittedName>
</protein>
<feature type="non-terminal residue" evidence="1">
    <location>
        <position position="1"/>
    </location>
</feature>
<proteinExistence type="predicted"/>
<reference evidence="1 2" key="1">
    <citation type="journal article" date="2018" name="Front. Plant Sci.">
        <title>Red Clover (Trifolium pratense) and Zigzag Clover (T. medium) - A Picture of Genomic Similarities and Differences.</title>
        <authorList>
            <person name="Dluhosova J."/>
            <person name="Istvanek J."/>
            <person name="Nedelnik J."/>
            <person name="Repkova J."/>
        </authorList>
    </citation>
    <scope>NUCLEOTIDE SEQUENCE [LARGE SCALE GENOMIC DNA]</scope>
    <source>
        <strain evidence="2">cv. 10/8</strain>
        <tissue evidence="1">Leaf</tissue>
    </source>
</reference>